<dbReference type="PROSITE" id="PS50082">
    <property type="entry name" value="WD_REPEATS_2"/>
    <property type="match status" value="1"/>
</dbReference>
<feature type="repeat" description="WD" evidence="3">
    <location>
        <begin position="271"/>
        <end position="312"/>
    </location>
</feature>
<dbReference type="Gene3D" id="2.130.10.10">
    <property type="entry name" value="YVTN repeat-like/Quinoprotein amine dehydrogenase"/>
    <property type="match status" value="2"/>
</dbReference>
<keyword evidence="2" id="KW-0677">Repeat</keyword>
<accession>A0A9P0DVG4</accession>
<dbReference type="InterPro" id="IPR019775">
    <property type="entry name" value="WD40_repeat_CS"/>
</dbReference>
<keyword evidence="1 3" id="KW-0853">WD repeat</keyword>
<dbReference type="Proteomes" id="UP001153712">
    <property type="component" value="Chromosome 14"/>
</dbReference>
<evidence type="ECO:0000313" key="5">
    <source>
        <dbReference type="Proteomes" id="UP001153712"/>
    </source>
</evidence>
<dbReference type="AlphaFoldDB" id="A0A9P0DVG4"/>
<name>A0A9P0DVG4_PHYSR</name>
<dbReference type="PROSITE" id="PS50294">
    <property type="entry name" value="WD_REPEATS_REGION"/>
    <property type="match status" value="1"/>
</dbReference>
<dbReference type="InterPro" id="IPR001680">
    <property type="entry name" value="WD40_rpt"/>
</dbReference>
<dbReference type="OrthoDB" id="7668193at2759"/>
<dbReference type="PANTHER" id="PTHR19854:SF1">
    <property type="entry name" value="GUANINE NUCLEOTIDE-BINDING PROTEIN SUBUNIT BETA-LIKE PROTEIN 1"/>
    <property type="match status" value="1"/>
</dbReference>
<sequence length="312" mass="34948">MAILPPDPVYCFREDMGHIHSLSFCVRSSNFVSHILAGTEKGTVYFWDLETNRLQHKQEMGKSIQALHSFDFKIVTQEKEGCLKLWSVRKSSYEPEKTLTCGAGFGKSILVEEALVVPQENGRVDVVDVKTFETIRSLAPDRENLGKIMALEEVTIGSSCCIMAGYETGDVVLWDMNTFRPCGHLKLQDQLTSITYDPVSRRAVAGGASKNLQLFTVDSSYEMAVKLEISITNEGCNVVKLRPDQKILVAGCWDGKVRLFSWKTLRLLAVLAEHKESITDVKFSPHPVNYWKSNIMASSSSDGLIALWNIYN</sequence>
<evidence type="ECO:0000256" key="3">
    <source>
        <dbReference type="PROSITE-ProRule" id="PRU00221"/>
    </source>
</evidence>
<keyword evidence="5" id="KW-1185">Reference proteome</keyword>
<organism evidence="4 5">
    <name type="scientific">Phyllotreta striolata</name>
    <name type="common">Striped flea beetle</name>
    <name type="synonym">Crioceris striolata</name>
    <dbReference type="NCBI Taxonomy" id="444603"/>
    <lineage>
        <taxon>Eukaryota</taxon>
        <taxon>Metazoa</taxon>
        <taxon>Ecdysozoa</taxon>
        <taxon>Arthropoda</taxon>
        <taxon>Hexapoda</taxon>
        <taxon>Insecta</taxon>
        <taxon>Pterygota</taxon>
        <taxon>Neoptera</taxon>
        <taxon>Endopterygota</taxon>
        <taxon>Coleoptera</taxon>
        <taxon>Polyphaga</taxon>
        <taxon>Cucujiformia</taxon>
        <taxon>Chrysomeloidea</taxon>
        <taxon>Chrysomelidae</taxon>
        <taxon>Galerucinae</taxon>
        <taxon>Alticini</taxon>
        <taxon>Phyllotreta</taxon>
    </lineage>
</organism>
<evidence type="ECO:0000313" key="4">
    <source>
        <dbReference type="EMBL" id="CAH1165763.1"/>
    </source>
</evidence>
<gene>
    <name evidence="4" type="ORF">PHYEVI_LOCUS4014</name>
</gene>
<dbReference type="SUPFAM" id="SSF50978">
    <property type="entry name" value="WD40 repeat-like"/>
    <property type="match status" value="1"/>
</dbReference>
<dbReference type="EMBL" id="OU900107">
    <property type="protein sequence ID" value="CAH1165763.1"/>
    <property type="molecule type" value="Genomic_DNA"/>
</dbReference>
<dbReference type="Pfam" id="PF00400">
    <property type="entry name" value="WD40"/>
    <property type="match status" value="2"/>
</dbReference>
<dbReference type="InterPro" id="IPR036322">
    <property type="entry name" value="WD40_repeat_dom_sf"/>
</dbReference>
<dbReference type="PROSITE" id="PS00678">
    <property type="entry name" value="WD_REPEATS_1"/>
    <property type="match status" value="1"/>
</dbReference>
<protein>
    <recommendedName>
        <fullName evidence="6">Guanine nucleotide-binding protein subunit beta-like protein 1</fullName>
    </recommendedName>
</protein>
<reference evidence="4" key="1">
    <citation type="submission" date="2022-01" db="EMBL/GenBank/DDBJ databases">
        <authorList>
            <person name="King R."/>
        </authorList>
    </citation>
    <scope>NUCLEOTIDE SEQUENCE</scope>
</reference>
<evidence type="ECO:0000256" key="1">
    <source>
        <dbReference type="ARBA" id="ARBA00022574"/>
    </source>
</evidence>
<dbReference type="PANTHER" id="PTHR19854">
    <property type="entry name" value="TRANSDUCIN BETA-LIKE 3"/>
    <property type="match status" value="1"/>
</dbReference>
<evidence type="ECO:0008006" key="6">
    <source>
        <dbReference type="Google" id="ProtNLM"/>
    </source>
</evidence>
<dbReference type="InterPro" id="IPR015943">
    <property type="entry name" value="WD40/YVTN_repeat-like_dom_sf"/>
</dbReference>
<evidence type="ECO:0000256" key="2">
    <source>
        <dbReference type="ARBA" id="ARBA00022737"/>
    </source>
</evidence>
<dbReference type="SMART" id="SM00320">
    <property type="entry name" value="WD40"/>
    <property type="match status" value="4"/>
</dbReference>
<proteinExistence type="predicted"/>